<dbReference type="AlphaFoldDB" id="A0A9W7BGI2"/>
<feature type="chain" id="PRO_5040754472" evidence="1">
    <location>
        <begin position="16"/>
        <end position="531"/>
    </location>
</feature>
<evidence type="ECO:0000256" key="1">
    <source>
        <dbReference type="SAM" id="SignalP"/>
    </source>
</evidence>
<dbReference type="EMBL" id="BRXX01000072">
    <property type="protein sequence ID" value="GMH87495.1"/>
    <property type="molecule type" value="Genomic_DNA"/>
</dbReference>
<name>A0A9W7BGI2_9STRA</name>
<dbReference type="Proteomes" id="UP001165160">
    <property type="component" value="Unassembled WGS sequence"/>
</dbReference>
<gene>
    <name evidence="2" type="ORF">TrVE_jg11596</name>
</gene>
<keyword evidence="3" id="KW-1185">Reference proteome</keyword>
<reference evidence="3" key="1">
    <citation type="journal article" date="2023" name="Commun. Biol.">
        <title>Genome analysis of Parmales, the sister group of diatoms, reveals the evolutionary specialization of diatoms from phago-mixotrophs to photoautotrophs.</title>
        <authorList>
            <person name="Ban H."/>
            <person name="Sato S."/>
            <person name="Yoshikawa S."/>
            <person name="Yamada K."/>
            <person name="Nakamura Y."/>
            <person name="Ichinomiya M."/>
            <person name="Sato N."/>
            <person name="Blanc-Mathieu R."/>
            <person name="Endo H."/>
            <person name="Kuwata A."/>
            <person name="Ogata H."/>
        </authorList>
    </citation>
    <scope>NUCLEOTIDE SEQUENCE [LARGE SCALE GENOMIC DNA]</scope>
    <source>
        <strain evidence="3">NIES 3699</strain>
    </source>
</reference>
<organism evidence="2 3">
    <name type="scientific">Triparma verrucosa</name>
    <dbReference type="NCBI Taxonomy" id="1606542"/>
    <lineage>
        <taxon>Eukaryota</taxon>
        <taxon>Sar</taxon>
        <taxon>Stramenopiles</taxon>
        <taxon>Ochrophyta</taxon>
        <taxon>Bolidophyceae</taxon>
        <taxon>Parmales</taxon>
        <taxon>Triparmaceae</taxon>
        <taxon>Triparma</taxon>
    </lineage>
</organism>
<accession>A0A9W7BGI2</accession>
<sequence length="531" mass="58442">MEFLKFLTLPSLALSMSCQTVEIDSLTAHLPLAKKVRLCTAANADSSSTSQPKPLLVFGHGNLGGGPLVQAYDSMVSDWVDDFVVATYESCWVDGSCLASGQGDFLEILKVIDYFTDSQNSESALVDPTLPVSISGHSSGARAVLVAGSFKDNPDTYLRSSEFQDLLTPDMYAAASRIGSIVSNHPDKMYDPKQSPDIANYDISKTPTMILTGSKDRIEETSSAWRDFGMMSVQNKIYLNVLGATHNEPINGHRCSKITSQFFRAFSLSDAEALKGLYEVPGDDAPFPVAEKGDRNSPEAYGYLACADDETATVPAEYSEFCAQFDFPTFKASSSSSSSSSDPKSPPIWGGALQWSSTVHMTNPADSKTNPTWTFDYFYDSVLGAELYKHYDGQGDEVCKKMKGSKNVECWVLNAADGKTYVTGVKEKTCCTYPMHLGMILPDWLQNSNATYAGSQEFDWDGDSVDADEWVCDGQYTNHYVDTAEGERPVRFYEYKGEDLKQWDFVEDSYVEGKTEEGLFEVPEGCKRLCL</sequence>
<evidence type="ECO:0000313" key="3">
    <source>
        <dbReference type="Proteomes" id="UP001165160"/>
    </source>
</evidence>
<comment type="caution">
    <text evidence="2">The sequence shown here is derived from an EMBL/GenBank/DDBJ whole genome shotgun (WGS) entry which is preliminary data.</text>
</comment>
<dbReference type="InterPro" id="IPR029058">
    <property type="entry name" value="AB_hydrolase_fold"/>
</dbReference>
<dbReference type="Gene3D" id="3.40.50.1820">
    <property type="entry name" value="alpha/beta hydrolase"/>
    <property type="match status" value="1"/>
</dbReference>
<keyword evidence="1" id="KW-0732">Signal</keyword>
<proteinExistence type="predicted"/>
<feature type="signal peptide" evidence="1">
    <location>
        <begin position="1"/>
        <end position="15"/>
    </location>
</feature>
<dbReference type="PROSITE" id="PS51257">
    <property type="entry name" value="PROKAR_LIPOPROTEIN"/>
    <property type="match status" value="1"/>
</dbReference>
<protein>
    <submittedName>
        <fullName evidence="2">Uncharacterized protein</fullName>
    </submittedName>
</protein>
<dbReference type="SUPFAM" id="SSF53474">
    <property type="entry name" value="alpha/beta-Hydrolases"/>
    <property type="match status" value="1"/>
</dbReference>
<evidence type="ECO:0000313" key="2">
    <source>
        <dbReference type="EMBL" id="GMH87495.1"/>
    </source>
</evidence>